<dbReference type="Proteomes" id="UP000237347">
    <property type="component" value="Unassembled WGS sequence"/>
</dbReference>
<evidence type="ECO:0000313" key="1">
    <source>
        <dbReference type="EMBL" id="KAK7825784.1"/>
    </source>
</evidence>
<comment type="caution">
    <text evidence="1">The sequence shown here is derived from an EMBL/GenBank/DDBJ whole genome shotgun (WGS) entry which is preliminary data.</text>
</comment>
<protein>
    <submittedName>
        <fullName evidence="1">Uncharacterized protein</fullName>
    </submittedName>
</protein>
<reference evidence="1 2" key="1">
    <citation type="journal article" date="2018" name="Sci. Data">
        <title>The draft genome sequence of cork oak.</title>
        <authorList>
            <person name="Ramos A.M."/>
            <person name="Usie A."/>
            <person name="Barbosa P."/>
            <person name="Barros P.M."/>
            <person name="Capote T."/>
            <person name="Chaves I."/>
            <person name="Simoes F."/>
            <person name="Abreu I."/>
            <person name="Carrasquinho I."/>
            <person name="Faro C."/>
            <person name="Guimaraes J.B."/>
            <person name="Mendonca D."/>
            <person name="Nobrega F."/>
            <person name="Rodrigues L."/>
            <person name="Saibo N.J.M."/>
            <person name="Varela M.C."/>
            <person name="Egas C."/>
            <person name="Matos J."/>
            <person name="Miguel C.M."/>
            <person name="Oliveira M.M."/>
            <person name="Ricardo C.P."/>
            <person name="Goncalves S."/>
        </authorList>
    </citation>
    <scope>NUCLEOTIDE SEQUENCE [LARGE SCALE GENOMIC DNA]</scope>
    <source>
        <strain evidence="2">cv. HL8</strain>
    </source>
</reference>
<proteinExistence type="predicted"/>
<accession>A0AAW0JFW8</accession>
<gene>
    <name evidence="1" type="ORF">CFP56_032758</name>
</gene>
<evidence type="ECO:0000313" key="2">
    <source>
        <dbReference type="Proteomes" id="UP000237347"/>
    </source>
</evidence>
<organism evidence="1 2">
    <name type="scientific">Quercus suber</name>
    <name type="common">Cork oak</name>
    <dbReference type="NCBI Taxonomy" id="58331"/>
    <lineage>
        <taxon>Eukaryota</taxon>
        <taxon>Viridiplantae</taxon>
        <taxon>Streptophyta</taxon>
        <taxon>Embryophyta</taxon>
        <taxon>Tracheophyta</taxon>
        <taxon>Spermatophyta</taxon>
        <taxon>Magnoliopsida</taxon>
        <taxon>eudicotyledons</taxon>
        <taxon>Gunneridae</taxon>
        <taxon>Pentapetalae</taxon>
        <taxon>rosids</taxon>
        <taxon>fabids</taxon>
        <taxon>Fagales</taxon>
        <taxon>Fagaceae</taxon>
        <taxon>Quercus</taxon>
    </lineage>
</organism>
<sequence length="14" mass="1504">MRECISILIGQAGI</sequence>
<dbReference type="EMBL" id="PKMF04000564">
    <property type="protein sequence ID" value="KAK7825784.1"/>
    <property type="molecule type" value="Genomic_DNA"/>
</dbReference>
<name>A0AAW0JFW8_QUESU</name>
<keyword evidence="2" id="KW-1185">Reference proteome</keyword>